<accession>A0A024GP11</accession>
<dbReference type="Pfam" id="PF22936">
    <property type="entry name" value="Pol_BBD"/>
    <property type="match status" value="1"/>
</dbReference>
<comment type="caution">
    <text evidence="2">The sequence shown here is derived from an EMBL/GenBank/DDBJ whole genome shotgun (WGS) entry which is preliminary data.</text>
</comment>
<evidence type="ECO:0000259" key="1">
    <source>
        <dbReference type="Pfam" id="PF22936"/>
    </source>
</evidence>
<organism evidence="2 3">
    <name type="scientific">Albugo candida</name>
    <dbReference type="NCBI Taxonomy" id="65357"/>
    <lineage>
        <taxon>Eukaryota</taxon>
        <taxon>Sar</taxon>
        <taxon>Stramenopiles</taxon>
        <taxon>Oomycota</taxon>
        <taxon>Peronosporomycetes</taxon>
        <taxon>Albuginales</taxon>
        <taxon>Albuginaceae</taxon>
        <taxon>Albugo</taxon>
    </lineage>
</organism>
<evidence type="ECO:0000313" key="3">
    <source>
        <dbReference type="Proteomes" id="UP000053237"/>
    </source>
</evidence>
<gene>
    <name evidence="2" type="ORF">BN9_095770</name>
</gene>
<dbReference type="AlphaFoldDB" id="A0A024GP11"/>
<name>A0A024GP11_9STRA</name>
<feature type="domain" description="Retrovirus-related Pol polyprotein from transposon TNT 1-94-like beta-barrel" evidence="1">
    <location>
        <begin position="57"/>
        <end position="141"/>
    </location>
</feature>
<dbReference type="Proteomes" id="UP000053237">
    <property type="component" value="Unassembled WGS sequence"/>
</dbReference>
<dbReference type="InterPro" id="IPR054722">
    <property type="entry name" value="PolX-like_BBD"/>
</dbReference>
<reference evidence="2 3" key="1">
    <citation type="submission" date="2012-05" db="EMBL/GenBank/DDBJ databases">
        <title>Recombination and specialization in a pathogen metapopulation.</title>
        <authorList>
            <person name="Gardiner A."/>
            <person name="Kemen E."/>
            <person name="Schultz-Larsen T."/>
            <person name="MacLean D."/>
            <person name="Van Oosterhout C."/>
            <person name="Jones J.D.G."/>
        </authorList>
    </citation>
    <scope>NUCLEOTIDE SEQUENCE [LARGE SCALE GENOMIC DNA]</scope>
    <source>
        <strain evidence="2 3">Ac Nc2</strain>
    </source>
</reference>
<keyword evidence="3" id="KW-1185">Reference proteome</keyword>
<protein>
    <recommendedName>
        <fullName evidence="1">Retrovirus-related Pol polyprotein from transposon TNT 1-94-like beta-barrel domain-containing protein</fullName>
    </recommendedName>
</protein>
<dbReference type="OrthoDB" id="123769at2759"/>
<evidence type="ECO:0000313" key="2">
    <source>
        <dbReference type="EMBL" id="CCI48447.1"/>
    </source>
</evidence>
<proteinExistence type="predicted"/>
<sequence>MIRENATSAVKLIISRVIAATKPPRKIPKEKKGSKEAGKPKLTFVANASDNLDDDDWILDTAASCHLVRDVFMLFKDEDCASGDMLRQPDGTSLQVTKRGNVCFNTYVDGVHDEVELSSAYYLPQLTRNLVSYGHLADHGCLLGRFQGHHAVLNNENVIFYVKIKNHVMIVDRAAVKNDNPAIDEIVKSALDTIRSGEPMHLGTLM</sequence>
<dbReference type="InParanoid" id="A0A024GP11"/>
<dbReference type="EMBL" id="CAIX01000227">
    <property type="protein sequence ID" value="CCI48447.1"/>
    <property type="molecule type" value="Genomic_DNA"/>
</dbReference>